<accession>A0A2M7AQZ9</accession>
<evidence type="ECO:0000313" key="1">
    <source>
        <dbReference type="EMBL" id="PIU72931.1"/>
    </source>
</evidence>
<dbReference type="EMBL" id="PEWA01000063">
    <property type="protein sequence ID" value="PIU72931.1"/>
    <property type="molecule type" value="Genomic_DNA"/>
</dbReference>
<gene>
    <name evidence="1" type="ORF">COS78_04430</name>
</gene>
<dbReference type="Proteomes" id="UP000231407">
    <property type="component" value="Unassembled WGS sequence"/>
</dbReference>
<name>A0A2M7AQZ9_9BACT</name>
<dbReference type="GO" id="GO:0005840">
    <property type="term" value="C:ribosome"/>
    <property type="evidence" value="ECO:0007669"/>
    <property type="project" value="UniProtKB-KW"/>
</dbReference>
<keyword evidence="1" id="KW-0689">Ribosomal protein</keyword>
<dbReference type="AlphaFoldDB" id="A0A2M7AQZ9"/>
<sequence length="72" mass="8705">MAIVVTRKKGESKDDVIGKFRRLCLEEDIIEEIRKRTAYSKPSEERYALKKVIIWRKKCRRRSKKIRRNVAK</sequence>
<evidence type="ECO:0000313" key="2">
    <source>
        <dbReference type="Proteomes" id="UP000231407"/>
    </source>
</evidence>
<dbReference type="InterPro" id="IPR038380">
    <property type="entry name" value="Ribosomal_bS21_sf"/>
</dbReference>
<organism evidence="1 2">
    <name type="scientific">Candidatus Shapirobacteria bacterium CG06_land_8_20_14_3_00_40_12</name>
    <dbReference type="NCBI Taxonomy" id="1974881"/>
    <lineage>
        <taxon>Bacteria</taxon>
        <taxon>Candidatus Shapironibacteriota</taxon>
    </lineage>
</organism>
<proteinExistence type="predicted"/>
<protein>
    <submittedName>
        <fullName evidence="1">30S ribosomal protein S21</fullName>
    </submittedName>
</protein>
<reference evidence="2" key="1">
    <citation type="submission" date="2017-09" db="EMBL/GenBank/DDBJ databases">
        <title>Depth-based differentiation of microbial function through sediment-hosted aquifers and enrichment of novel symbionts in the deep terrestrial subsurface.</title>
        <authorList>
            <person name="Probst A.J."/>
            <person name="Ladd B."/>
            <person name="Jarett J.K."/>
            <person name="Geller-Mcgrath D.E."/>
            <person name="Sieber C.M.K."/>
            <person name="Emerson J.B."/>
            <person name="Anantharaman K."/>
            <person name="Thomas B.C."/>
            <person name="Malmstrom R."/>
            <person name="Stieglmeier M."/>
            <person name="Klingl A."/>
            <person name="Woyke T."/>
            <person name="Ryan C.M."/>
            <person name="Banfield J.F."/>
        </authorList>
    </citation>
    <scope>NUCLEOTIDE SEQUENCE [LARGE SCALE GENOMIC DNA]</scope>
</reference>
<comment type="caution">
    <text evidence="1">The sequence shown here is derived from an EMBL/GenBank/DDBJ whole genome shotgun (WGS) entry which is preliminary data.</text>
</comment>
<dbReference type="Gene3D" id="1.20.5.1150">
    <property type="entry name" value="Ribosomal protein S8"/>
    <property type="match status" value="1"/>
</dbReference>
<keyword evidence="1" id="KW-0687">Ribonucleoprotein</keyword>